<evidence type="ECO:0000256" key="4">
    <source>
        <dbReference type="ARBA" id="ARBA00022519"/>
    </source>
</evidence>
<dbReference type="GO" id="GO:0015740">
    <property type="term" value="P:C4-dicarboxylate transport"/>
    <property type="evidence" value="ECO:0007669"/>
    <property type="project" value="TreeGrafter"/>
</dbReference>
<evidence type="ECO:0000313" key="12">
    <source>
        <dbReference type="Proteomes" id="UP000010467"/>
    </source>
</evidence>
<evidence type="ECO:0000256" key="1">
    <source>
        <dbReference type="ARBA" id="ARBA00004429"/>
    </source>
</evidence>
<organism evidence="11 12">
    <name type="scientific">Deinococcus peraridilitoris (strain DSM 19664 / LMG 22246 / CIP 109416 / KR-200)</name>
    <dbReference type="NCBI Taxonomy" id="937777"/>
    <lineage>
        <taxon>Bacteria</taxon>
        <taxon>Thermotogati</taxon>
        <taxon>Deinococcota</taxon>
        <taxon>Deinococci</taxon>
        <taxon>Deinococcales</taxon>
        <taxon>Deinococcaceae</taxon>
        <taxon>Deinococcus</taxon>
    </lineage>
</organism>
<keyword evidence="5 9" id="KW-0812">Transmembrane</keyword>
<keyword evidence="3" id="KW-1003">Cell membrane</keyword>
<dbReference type="InterPro" id="IPR055348">
    <property type="entry name" value="DctQ"/>
</dbReference>
<evidence type="ECO:0000256" key="7">
    <source>
        <dbReference type="ARBA" id="ARBA00023136"/>
    </source>
</evidence>
<evidence type="ECO:0000256" key="9">
    <source>
        <dbReference type="SAM" id="Phobius"/>
    </source>
</evidence>
<feature type="transmembrane region" description="Helical" evidence="9">
    <location>
        <begin position="86"/>
        <end position="103"/>
    </location>
</feature>
<keyword evidence="7 9" id="KW-0472">Membrane</keyword>
<gene>
    <name evidence="11" type="ordered locus">Deipe_4105</name>
</gene>
<keyword evidence="6 9" id="KW-1133">Transmembrane helix</keyword>
<feature type="transmembrane region" description="Helical" evidence="9">
    <location>
        <begin position="123"/>
        <end position="145"/>
    </location>
</feature>
<evidence type="ECO:0000256" key="6">
    <source>
        <dbReference type="ARBA" id="ARBA00022989"/>
    </source>
</evidence>
<dbReference type="PANTHER" id="PTHR35011:SF2">
    <property type="entry name" value="2,3-DIKETO-L-GULONATE TRAP TRANSPORTER SMALL PERMEASE PROTEIN YIAM"/>
    <property type="match status" value="1"/>
</dbReference>
<reference evidence="12" key="1">
    <citation type="submission" date="2012-03" db="EMBL/GenBank/DDBJ databases">
        <title>Complete sequence of plasmid 1 of Deinococcus peraridilitoris DSM 19664.</title>
        <authorList>
            <person name="Lucas S."/>
            <person name="Copeland A."/>
            <person name="Lapidus A."/>
            <person name="Glavina del Rio T."/>
            <person name="Dalin E."/>
            <person name="Tice H."/>
            <person name="Bruce D."/>
            <person name="Goodwin L."/>
            <person name="Pitluck S."/>
            <person name="Peters L."/>
            <person name="Mikhailova N."/>
            <person name="Lu M."/>
            <person name="Kyrpides N."/>
            <person name="Mavromatis K."/>
            <person name="Ivanova N."/>
            <person name="Brettin T."/>
            <person name="Detter J.C."/>
            <person name="Han C."/>
            <person name="Larimer F."/>
            <person name="Land M."/>
            <person name="Hauser L."/>
            <person name="Markowitz V."/>
            <person name="Cheng J.-F."/>
            <person name="Hugenholtz P."/>
            <person name="Woyke T."/>
            <person name="Wu D."/>
            <person name="Pukall R."/>
            <person name="Steenblock K."/>
            <person name="Brambilla E."/>
            <person name="Klenk H.-P."/>
            <person name="Eisen J.A."/>
        </authorList>
    </citation>
    <scope>NUCLEOTIDE SEQUENCE [LARGE SCALE GENOMIC DNA]</scope>
    <source>
        <strain evidence="12">DSM 19664 / LMG 22246 / CIP 109416 / KR-200</strain>
        <plasmid evidence="12">Plasmid pDEIPE01</plasmid>
    </source>
</reference>
<dbReference type="PATRIC" id="fig|937777.3.peg.4124"/>
<dbReference type="GO" id="GO:0022857">
    <property type="term" value="F:transmembrane transporter activity"/>
    <property type="evidence" value="ECO:0007669"/>
    <property type="project" value="TreeGrafter"/>
</dbReference>
<dbReference type="Proteomes" id="UP000010467">
    <property type="component" value="Plasmid pDEIPE01"/>
</dbReference>
<proteinExistence type="inferred from homology"/>
<accession>L0A7Q9</accession>
<dbReference type="InterPro" id="IPR007387">
    <property type="entry name" value="TRAP_DctQ"/>
</dbReference>
<geneLocation type="plasmid" evidence="11 12">
    <name>pDEIPE01</name>
</geneLocation>
<evidence type="ECO:0000259" key="10">
    <source>
        <dbReference type="Pfam" id="PF04290"/>
    </source>
</evidence>
<comment type="similarity">
    <text evidence="8">Belongs to the TRAP transporter small permease family.</text>
</comment>
<comment type="subcellular location">
    <subcellularLocation>
        <location evidence="1">Cell inner membrane</location>
        <topology evidence="1">Multi-pass membrane protein</topology>
    </subcellularLocation>
</comment>
<feature type="domain" description="Tripartite ATP-independent periplasmic transporters DctQ component" evidence="10">
    <location>
        <begin position="23"/>
        <end position="152"/>
    </location>
</feature>
<sequence>MKRAEALLFRFLEFLIVLLLIGMVGMVFTNVVLRYAFNTGLLISEELSRFFFVWLTFIGAVIVSREHGHLGVDMLVSKFSLNGRRIAMIITDLLILFTTWVLFDGTLRQHGINATTTSPVSGMNMGVVYGIVYFSAVGIGLITLARLYRALTGKLSAAELDRFAGRVDEDVTHTAKGHLE</sequence>
<dbReference type="KEGG" id="dpd:Deipe_4105"/>
<evidence type="ECO:0000256" key="8">
    <source>
        <dbReference type="ARBA" id="ARBA00038436"/>
    </source>
</evidence>
<name>L0A7Q9_DEIPD</name>
<evidence type="ECO:0000256" key="5">
    <source>
        <dbReference type="ARBA" id="ARBA00022692"/>
    </source>
</evidence>
<dbReference type="RefSeq" id="WP_015231380.1">
    <property type="nucleotide sequence ID" value="NC_019789.1"/>
</dbReference>
<dbReference type="Pfam" id="PF04290">
    <property type="entry name" value="DctQ"/>
    <property type="match status" value="1"/>
</dbReference>
<evidence type="ECO:0000256" key="3">
    <source>
        <dbReference type="ARBA" id="ARBA00022475"/>
    </source>
</evidence>
<dbReference type="EMBL" id="CP003383">
    <property type="protein sequence ID" value="AFZ69479.1"/>
    <property type="molecule type" value="Genomic_DNA"/>
</dbReference>
<dbReference type="HOGENOM" id="CLU_086356_9_0_0"/>
<keyword evidence="12" id="KW-1185">Reference proteome</keyword>
<dbReference type="GO" id="GO:0005886">
    <property type="term" value="C:plasma membrane"/>
    <property type="evidence" value="ECO:0007669"/>
    <property type="project" value="UniProtKB-SubCell"/>
</dbReference>
<dbReference type="AlphaFoldDB" id="L0A7Q9"/>
<feature type="transmembrane region" description="Helical" evidence="9">
    <location>
        <begin position="47"/>
        <end position="65"/>
    </location>
</feature>
<feature type="transmembrane region" description="Helical" evidence="9">
    <location>
        <begin position="12"/>
        <end position="35"/>
    </location>
</feature>
<keyword evidence="4" id="KW-0997">Cell inner membrane</keyword>
<protein>
    <submittedName>
        <fullName evidence="11">TRAP-type C4-dicarboxylate transport system, small permease component</fullName>
    </submittedName>
</protein>
<keyword evidence="11" id="KW-0614">Plasmid</keyword>
<evidence type="ECO:0000256" key="2">
    <source>
        <dbReference type="ARBA" id="ARBA00022448"/>
    </source>
</evidence>
<dbReference type="OrthoDB" id="9815614at2"/>
<evidence type="ECO:0000313" key="11">
    <source>
        <dbReference type="EMBL" id="AFZ69479.1"/>
    </source>
</evidence>
<keyword evidence="2" id="KW-0813">Transport</keyword>
<dbReference type="PANTHER" id="PTHR35011">
    <property type="entry name" value="2,3-DIKETO-L-GULONATE TRAP TRANSPORTER SMALL PERMEASE PROTEIN YIAM"/>
    <property type="match status" value="1"/>
</dbReference>